<dbReference type="GO" id="GO:0009338">
    <property type="term" value="C:exodeoxyribonuclease V complex"/>
    <property type="evidence" value="ECO:0007669"/>
    <property type="project" value="InterPro"/>
</dbReference>
<dbReference type="EMBL" id="CAEZWB010000043">
    <property type="protein sequence ID" value="CAB4644958.1"/>
    <property type="molecule type" value="Genomic_DNA"/>
</dbReference>
<dbReference type="InterPro" id="IPR011335">
    <property type="entry name" value="Restrct_endonuc-II-like"/>
</dbReference>
<evidence type="ECO:0000256" key="6">
    <source>
        <dbReference type="ARBA" id="ARBA00022839"/>
    </source>
</evidence>
<sequence>MPMRIEYVSRLDDICEPAAAFLASGQDIFECQHIVVPTMGVKAWLTSQLATRLGVSKPGALDGVVANVDISFPGTLNRLLHNRSGIDPWAVEHLTFSVLQVLAGTNEYDVHIARAGGPLLAARAIADRFDRYHMRRPAMIRNWEEGIPVLSPTANDDVRSGERVINSLSPSDVWQFHLWREVRKLINEPSPPARDLEATAQVPSSILVAGLQTLNLQQIQVLQHLAKKSDVQVLLVHPSAPLQKRWMSSIPETPGLVPVRTDIDLPDDVDPLVFAWLRGAHDAQLMLASQGLIPTFQPPSTSSNDSDLLHRMQQTVTTTLIAPNQKHEPSDVSVSIHRCHNIARQAEVLHGAILHAFNDLPDLQPHEVVVLCPDIAAAAPHLQATFARSISGVQLPLVVADRGIREVSAGAELLADLLHLVGSRCSVDDMMTVATSPLVLEHLRLNSETVEVWERYIERTNIRWGLDAQQRIRNGLHAGAIEAHSWKLGLERMILGAVLPDASAKSELGGVVPLADVDLADVDNIAALISIFNTVLQLDGASTSNHSVGTWCDMLETALIELCGEDSDELAIPFQQIDTLRAAANETPVPFNDVKVLVTDILSSAAGRQPLRTGAITATSMVPLRGVPYRVVCVLGFDDTALGGSEAEGDDLVERQRLLGDSDLRLEIRRSFLDAMLSASDRFIVSCTATSIRNNTMLPLATPLAEFVDFAMRHGATKDSETHLSSIEMAHPRHAMSPTNFAHGAIIANSAWSHDPGALKSALAIGAPSKPVSSVGGVVADLDIVELGQIEQLVIDPLRLFVRDTLDINTWRDNEVAVPAQFPLTLTKQQHRLLSAEALEELLDENDITQWQEALHESGILPVGEFGTLAANELVQLATGIVREAAAQGISLSGGGSHDIRISAGSRLVVGRLDNVHLETNRIVMRSTESNFDKVKKTAALHLLVAVAAGLSVESIVVVSRHNDWSPGSVTKKGEPAPVASIRTIRLSPAIDQEVAIARLGKLCDLVATALLTPCGSFDKAASEALTDRSKAKDSFNSFVHGRSYGWSLEQVVYGISPSFDDVFAPGAPELTFREQFDQQLSIAYLGSPKKGYEVA</sequence>
<dbReference type="PIRSF" id="PIRSF000980">
    <property type="entry name" value="RecC"/>
    <property type="match status" value="1"/>
</dbReference>
<dbReference type="Gene3D" id="1.10.10.160">
    <property type="match status" value="1"/>
</dbReference>
<reference evidence="11" key="1">
    <citation type="submission" date="2020-05" db="EMBL/GenBank/DDBJ databases">
        <authorList>
            <person name="Chiriac C."/>
            <person name="Salcher M."/>
            <person name="Ghai R."/>
            <person name="Kavagutti S V."/>
        </authorList>
    </citation>
    <scope>NUCLEOTIDE SEQUENCE</scope>
</reference>
<dbReference type="GO" id="GO:0005524">
    <property type="term" value="F:ATP binding"/>
    <property type="evidence" value="ECO:0007669"/>
    <property type="project" value="UniProtKB-KW"/>
</dbReference>
<keyword evidence="4" id="KW-0378">Hydrolase</keyword>
<keyword evidence="9" id="KW-0234">DNA repair</keyword>
<evidence type="ECO:0000313" key="11">
    <source>
        <dbReference type="EMBL" id="CAB4644958.1"/>
    </source>
</evidence>
<evidence type="ECO:0000256" key="8">
    <source>
        <dbReference type="ARBA" id="ARBA00023125"/>
    </source>
</evidence>
<dbReference type="SUPFAM" id="SSF52540">
    <property type="entry name" value="P-loop containing nucleoside triphosphate hydrolases"/>
    <property type="match status" value="2"/>
</dbReference>
<dbReference type="InterPro" id="IPR013986">
    <property type="entry name" value="DExx_box_DNA_helicase_dom_sf"/>
</dbReference>
<keyword evidence="1" id="KW-0540">Nuclease</keyword>
<evidence type="ECO:0000256" key="5">
    <source>
        <dbReference type="ARBA" id="ARBA00022806"/>
    </source>
</evidence>
<evidence type="ECO:0000256" key="1">
    <source>
        <dbReference type="ARBA" id="ARBA00022722"/>
    </source>
</evidence>
<keyword evidence="8" id="KW-0238">DNA-binding</keyword>
<evidence type="ECO:0000259" key="10">
    <source>
        <dbReference type="Pfam" id="PF17946"/>
    </source>
</evidence>
<dbReference type="GO" id="GO:0004386">
    <property type="term" value="F:helicase activity"/>
    <property type="evidence" value="ECO:0007669"/>
    <property type="project" value="UniProtKB-KW"/>
</dbReference>
<evidence type="ECO:0000256" key="7">
    <source>
        <dbReference type="ARBA" id="ARBA00022840"/>
    </source>
</evidence>
<keyword evidence="5" id="KW-0347">Helicase</keyword>
<dbReference type="InterPro" id="IPR006697">
    <property type="entry name" value="RecC"/>
</dbReference>
<name>A0A6J6K7R8_9ZZZZ</name>
<dbReference type="InterPro" id="IPR027417">
    <property type="entry name" value="P-loop_NTPase"/>
</dbReference>
<feature type="domain" description="RecC C-terminal" evidence="10">
    <location>
        <begin position="785"/>
        <end position="1026"/>
    </location>
</feature>
<dbReference type="InterPro" id="IPR041500">
    <property type="entry name" value="RecC_C"/>
</dbReference>
<dbReference type="PANTHER" id="PTHR30591:SF1">
    <property type="entry name" value="RECBCD ENZYME SUBUNIT RECC"/>
    <property type="match status" value="1"/>
</dbReference>
<evidence type="ECO:0000256" key="9">
    <source>
        <dbReference type="ARBA" id="ARBA00023204"/>
    </source>
</evidence>
<dbReference type="GO" id="GO:0006310">
    <property type="term" value="P:DNA recombination"/>
    <property type="evidence" value="ECO:0007669"/>
    <property type="project" value="TreeGrafter"/>
</dbReference>
<dbReference type="GO" id="GO:0003677">
    <property type="term" value="F:DNA binding"/>
    <property type="evidence" value="ECO:0007669"/>
    <property type="project" value="UniProtKB-KW"/>
</dbReference>
<dbReference type="AlphaFoldDB" id="A0A6J6K7R8"/>
<protein>
    <submittedName>
        <fullName evidence="11">Unannotated protein</fullName>
    </submittedName>
</protein>
<dbReference type="Pfam" id="PF04257">
    <property type="entry name" value="Exonuc_V_gamma"/>
    <property type="match status" value="1"/>
</dbReference>
<dbReference type="Pfam" id="PF17946">
    <property type="entry name" value="RecC_C"/>
    <property type="match status" value="1"/>
</dbReference>
<gene>
    <name evidence="11" type="ORF">UFOPK2166_00478</name>
</gene>
<organism evidence="11">
    <name type="scientific">freshwater metagenome</name>
    <dbReference type="NCBI Taxonomy" id="449393"/>
    <lineage>
        <taxon>unclassified sequences</taxon>
        <taxon>metagenomes</taxon>
        <taxon>ecological metagenomes</taxon>
    </lineage>
</organism>
<evidence type="ECO:0000256" key="2">
    <source>
        <dbReference type="ARBA" id="ARBA00022741"/>
    </source>
</evidence>
<dbReference type="Gene3D" id="3.40.50.10930">
    <property type="match status" value="1"/>
</dbReference>
<dbReference type="SUPFAM" id="SSF52980">
    <property type="entry name" value="Restriction endonuclease-like"/>
    <property type="match status" value="1"/>
</dbReference>
<dbReference type="GO" id="GO:0008854">
    <property type="term" value="F:exodeoxyribonuclease V activity"/>
    <property type="evidence" value="ECO:0007669"/>
    <property type="project" value="InterPro"/>
</dbReference>
<keyword evidence="2" id="KW-0547">Nucleotide-binding</keyword>
<evidence type="ECO:0000256" key="3">
    <source>
        <dbReference type="ARBA" id="ARBA00022763"/>
    </source>
</evidence>
<dbReference type="GO" id="GO:0006281">
    <property type="term" value="P:DNA repair"/>
    <property type="evidence" value="ECO:0007669"/>
    <property type="project" value="UniProtKB-KW"/>
</dbReference>
<dbReference type="Gene3D" id="1.10.10.990">
    <property type="match status" value="1"/>
</dbReference>
<keyword evidence="3" id="KW-0227">DNA damage</keyword>
<keyword evidence="7" id="KW-0067">ATP-binding</keyword>
<proteinExistence type="predicted"/>
<dbReference type="PANTHER" id="PTHR30591">
    <property type="entry name" value="RECBCD ENZYME SUBUNIT RECC"/>
    <property type="match status" value="1"/>
</dbReference>
<dbReference type="Gene3D" id="3.40.50.300">
    <property type="entry name" value="P-loop containing nucleotide triphosphate hydrolases"/>
    <property type="match status" value="2"/>
</dbReference>
<keyword evidence="6" id="KW-0269">Exonuclease</keyword>
<accession>A0A6J6K7R8</accession>
<evidence type="ECO:0000256" key="4">
    <source>
        <dbReference type="ARBA" id="ARBA00022801"/>
    </source>
</evidence>